<proteinExistence type="predicted"/>
<dbReference type="EMBL" id="VUJX02000002">
    <property type="protein sequence ID" value="KAL0941985.1"/>
    <property type="molecule type" value="Genomic_DNA"/>
</dbReference>
<protein>
    <submittedName>
        <fullName evidence="1">Uncharacterized protein</fullName>
    </submittedName>
</protein>
<reference evidence="1 2" key="1">
    <citation type="journal article" date="2020" name="Phytopathology">
        <title>Genome Sequence Resources of Colletotrichum truncatum, C. plurivorum, C. musicola, and C. sojae: Four Species Pathogenic to Soybean (Glycine max).</title>
        <authorList>
            <person name="Rogerio F."/>
            <person name="Boufleur T.R."/>
            <person name="Ciampi-Guillardi M."/>
            <person name="Sukno S.A."/>
            <person name="Thon M.R."/>
            <person name="Massola Junior N.S."/>
            <person name="Baroncelli R."/>
        </authorList>
    </citation>
    <scope>NUCLEOTIDE SEQUENCE [LARGE SCALE GENOMIC DNA]</scope>
    <source>
        <strain evidence="1 2">CMES1059</strain>
    </source>
</reference>
<evidence type="ECO:0000313" key="2">
    <source>
        <dbReference type="Proteomes" id="UP000805649"/>
    </source>
</evidence>
<accession>A0ACC3ZD92</accession>
<gene>
    <name evidence="1" type="ORF">CTRU02_204748</name>
</gene>
<keyword evidence="2" id="KW-1185">Reference proteome</keyword>
<organism evidence="1 2">
    <name type="scientific">Colletotrichum truncatum</name>
    <name type="common">Anthracnose fungus</name>
    <name type="synonym">Colletotrichum capsici</name>
    <dbReference type="NCBI Taxonomy" id="5467"/>
    <lineage>
        <taxon>Eukaryota</taxon>
        <taxon>Fungi</taxon>
        <taxon>Dikarya</taxon>
        <taxon>Ascomycota</taxon>
        <taxon>Pezizomycotina</taxon>
        <taxon>Sordariomycetes</taxon>
        <taxon>Hypocreomycetidae</taxon>
        <taxon>Glomerellales</taxon>
        <taxon>Glomerellaceae</taxon>
        <taxon>Colletotrichum</taxon>
        <taxon>Colletotrichum truncatum species complex</taxon>
    </lineage>
</organism>
<comment type="caution">
    <text evidence="1">The sequence shown here is derived from an EMBL/GenBank/DDBJ whole genome shotgun (WGS) entry which is preliminary data.</text>
</comment>
<sequence length="305" mass="36175">MSATHQRKELSAWFRRVSALAKVSWDEEVRTFCFDEDMSDIESPKPARHDEKCKPSGEDRDSEGQPEDEEDMSDFDDDMSEESYDGPEAEWYYYLKELREERKDNLREMARKKQAAREYESGKEEEVRAAYEALRKAKREGKKPHLEPLDGKTFRLYSTDHVEHFWDTIYAPKHVNFHHVDEDFLDASHLSGPPWPWEQEAVYTNGKRTVQGQIYLDSGTGCEFPEFRSPSRPSRRKRVMESHDGKHKIVFKFISNEYLTVKLSRDLVFEDHHEPVPESAPKFFKFSGILLNWKKERVERLHRQH</sequence>
<evidence type="ECO:0000313" key="1">
    <source>
        <dbReference type="EMBL" id="KAL0941985.1"/>
    </source>
</evidence>
<name>A0ACC3ZD92_COLTU</name>
<dbReference type="Proteomes" id="UP000805649">
    <property type="component" value="Unassembled WGS sequence"/>
</dbReference>